<proteinExistence type="predicted"/>
<comment type="caution">
    <text evidence="1">The sequence shown here is derived from an EMBL/GenBank/DDBJ whole genome shotgun (WGS) entry which is preliminary data.</text>
</comment>
<accession>A0A0F9LPI7</accession>
<dbReference type="AlphaFoldDB" id="A0A0F9LPI7"/>
<sequence>MVEPKITTYPSTGNRDVPSLALEDDLKMEPFRCPKCGRFLFYHAIIIGAARGKCKNCDLWVTLEIIPPDILLEDEGT</sequence>
<reference evidence="1" key="1">
    <citation type="journal article" date="2015" name="Nature">
        <title>Complex archaea that bridge the gap between prokaryotes and eukaryotes.</title>
        <authorList>
            <person name="Spang A."/>
            <person name="Saw J.H."/>
            <person name="Jorgensen S.L."/>
            <person name="Zaremba-Niedzwiedzka K."/>
            <person name="Martijn J."/>
            <person name="Lind A.E."/>
            <person name="van Eijk R."/>
            <person name="Schleper C."/>
            <person name="Guy L."/>
            <person name="Ettema T.J."/>
        </authorList>
    </citation>
    <scope>NUCLEOTIDE SEQUENCE</scope>
</reference>
<name>A0A0F9LPI7_9ZZZZ</name>
<protein>
    <submittedName>
        <fullName evidence="1">Uncharacterized protein</fullName>
    </submittedName>
</protein>
<organism evidence="1">
    <name type="scientific">marine sediment metagenome</name>
    <dbReference type="NCBI Taxonomy" id="412755"/>
    <lineage>
        <taxon>unclassified sequences</taxon>
        <taxon>metagenomes</taxon>
        <taxon>ecological metagenomes</taxon>
    </lineage>
</organism>
<dbReference type="EMBL" id="LAZR01005804">
    <property type="protein sequence ID" value="KKM97009.1"/>
    <property type="molecule type" value="Genomic_DNA"/>
</dbReference>
<gene>
    <name evidence="1" type="ORF">LCGC14_1172430</name>
</gene>
<evidence type="ECO:0000313" key="1">
    <source>
        <dbReference type="EMBL" id="KKM97009.1"/>
    </source>
</evidence>